<keyword evidence="3" id="KW-1185">Reference proteome</keyword>
<name>A0A1R3KXX0_COCAP</name>
<feature type="non-terminal residue" evidence="2">
    <location>
        <position position="1"/>
    </location>
</feature>
<accession>A0A1R3KXX0</accession>
<sequence>PPRKGDSSGISSQNNPKIIRCSSSSKF</sequence>
<evidence type="ECO:0000313" key="3">
    <source>
        <dbReference type="Proteomes" id="UP000188268"/>
    </source>
</evidence>
<evidence type="ECO:0000256" key="1">
    <source>
        <dbReference type="SAM" id="MobiDB-lite"/>
    </source>
</evidence>
<reference evidence="2 3" key="1">
    <citation type="submission" date="2013-09" db="EMBL/GenBank/DDBJ databases">
        <title>Corchorus capsularis genome sequencing.</title>
        <authorList>
            <person name="Alam M."/>
            <person name="Haque M.S."/>
            <person name="Islam M.S."/>
            <person name="Emdad E.M."/>
            <person name="Islam M.M."/>
            <person name="Ahmed B."/>
            <person name="Halim A."/>
            <person name="Hossen Q.M.M."/>
            <person name="Hossain M.Z."/>
            <person name="Ahmed R."/>
            <person name="Khan M.M."/>
            <person name="Islam R."/>
            <person name="Rashid M.M."/>
            <person name="Khan S.A."/>
            <person name="Rahman M.S."/>
            <person name="Alam M."/>
        </authorList>
    </citation>
    <scope>NUCLEOTIDE SEQUENCE [LARGE SCALE GENOMIC DNA]</scope>
    <source>
        <strain evidence="3">cv. CVL-1</strain>
        <tissue evidence="2">Whole seedling</tissue>
    </source>
</reference>
<dbReference type="Proteomes" id="UP000188268">
    <property type="component" value="Unassembled WGS sequence"/>
</dbReference>
<dbReference type="EMBL" id="AWWV01000697">
    <property type="protein sequence ID" value="OMP11922.1"/>
    <property type="molecule type" value="Genomic_DNA"/>
</dbReference>
<protein>
    <submittedName>
        <fullName evidence="2">Uncharacterized protein</fullName>
    </submittedName>
</protein>
<dbReference type="Gramene" id="OMP11922">
    <property type="protein sequence ID" value="OMP11922"/>
    <property type="gene ID" value="CCACVL1_00215"/>
</dbReference>
<feature type="region of interest" description="Disordered" evidence="1">
    <location>
        <begin position="1"/>
        <end position="27"/>
    </location>
</feature>
<gene>
    <name evidence="2" type="ORF">CCACVL1_00215</name>
</gene>
<comment type="caution">
    <text evidence="2">The sequence shown here is derived from an EMBL/GenBank/DDBJ whole genome shotgun (WGS) entry which is preliminary data.</text>
</comment>
<proteinExistence type="predicted"/>
<feature type="compositionally biased region" description="Polar residues" evidence="1">
    <location>
        <begin position="8"/>
        <end position="27"/>
    </location>
</feature>
<organism evidence="2 3">
    <name type="scientific">Corchorus capsularis</name>
    <name type="common">Jute</name>
    <dbReference type="NCBI Taxonomy" id="210143"/>
    <lineage>
        <taxon>Eukaryota</taxon>
        <taxon>Viridiplantae</taxon>
        <taxon>Streptophyta</taxon>
        <taxon>Embryophyta</taxon>
        <taxon>Tracheophyta</taxon>
        <taxon>Spermatophyta</taxon>
        <taxon>Magnoliopsida</taxon>
        <taxon>eudicotyledons</taxon>
        <taxon>Gunneridae</taxon>
        <taxon>Pentapetalae</taxon>
        <taxon>rosids</taxon>
        <taxon>malvids</taxon>
        <taxon>Malvales</taxon>
        <taxon>Malvaceae</taxon>
        <taxon>Grewioideae</taxon>
        <taxon>Apeibeae</taxon>
        <taxon>Corchorus</taxon>
    </lineage>
</organism>
<dbReference type="AlphaFoldDB" id="A0A1R3KXX0"/>
<evidence type="ECO:0000313" key="2">
    <source>
        <dbReference type="EMBL" id="OMP11922.1"/>
    </source>
</evidence>